<reference evidence="2 3" key="1">
    <citation type="journal article" date="2019" name="Fungal Biol. Biotechnol.">
        <title>Draft genome sequence of fastidious pathogen Ceratobasidium theobromae, which causes vascular-streak dieback in Theobroma cacao.</title>
        <authorList>
            <person name="Ali S.S."/>
            <person name="Asman A."/>
            <person name="Shao J."/>
            <person name="Firmansyah A.P."/>
            <person name="Susilo A.W."/>
            <person name="Rosmana A."/>
            <person name="McMahon P."/>
            <person name="Junaid M."/>
            <person name="Guest D."/>
            <person name="Kheng T.Y."/>
            <person name="Meinhardt L.W."/>
            <person name="Bailey B.A."/>
        </authorList>
    </citation>
    <scope>NUCLEOTIDE SEQUENCE [LARGE SCALE GENOMIC DNA]</scope>
    <source>
        <strain evidence="2 3">CT2</strain>
    </source>
</reference>
<evidence type="ECO:0000313" key="2">
    <source>
        <dbReference type="EMBL" id="KAB5590640.1"/>
    </source>
</evidence>
<feature type="domain" description="Amine oxidase" evidence="1">
    <location>
        <begin position="479"/>
        <end position="576"/>
    </location>
</feature>
<dbReference type="Gene3D" id="3.50.50.60">
    <property type="entry name" value="FAD/NAD(P)-binding domain"/>
    <property type="match status" value="1"/>
</dbReference>
<evidence type="ECO:0000259" key="1">
    <source>
        <dbReference type="Pfam" id="PF01593"/>
    </source>
</evidence>
<feature type="domain" description="Amine oxidase" evidence="1">
    <location>
        <begin position="70"/>
        <end position="451"/>
    </location>
</feature>
<dbReference type="AlphaFoldDB" id="A0A5N5QFX2"/>
<proteinExistence type="predicted"/>
<organism evidence="2 3">
    <name type="scientific">Ceratobasidium theobromae</name>
    <dbReference type="NCBI Taxonomy" id="1582974"/>
    <lineage>
        <taxon>Eukaryota</taxon>
        <taxon>Fungi</taxon>
        <taxon>Dikarya</taxon>
        <taxon>Basidiomycota</taxon>
        <taxon>Agaricomycotina</taxon>
        <taxon>Agaricomycetes</taxon>
        <taxon>Cantharellales</taxon>
        <taxon>Ceratobasidiaceae</taxon>
        <taxon>Ceratobasidium</taxon>
    </lineage>
</organism>
<dbReference type="InterPro" id="IPR050281">
    <property type="entry name" value="Flavin_monoamine_oxidase"/>
</dbReference>
<dbReference type="GO" id="GO:0009063">
    <property type="term" value="P:amino acid catabolic process"/>
    <property type="evidence" value="ECO:0007669"/>
    <property type="project" value="TreeGrafter"/>
</dbReference>
<dbReference type="OrthoDB" id="7777654at2759"/>
<dbReference type="PANTHER" id="PTHR10742">
    <property type="entry name" value="FLAVIN MONOAMINE OXIDASE"/>
    <property type="match status" value="1"/>
</dbReference>
<comment type="caution">
    <text evidence="2">The sequence shown here is derived from an EMBL/GenBank/DDBJ whole genome shotgun (WGS) entry which is preliminary data.</text>
</comment>
<dbReference type="InterPro" id="IPR002937">
    <property type="entry name" value="Amino_oxidase"/>
</dbReference>
<sequence>MCRKLNDKDDNDVKVFRRRAELILERAHVRFETIPLGPAKGQISRASLDTQIESLPALPITRVAIVGAGVAGLRAAMNLSSVLPSVEIHVYEAAAEDRIGGRLYTHNFTTDPFEYFDVGAMRFPSTPLMAKTFELFTAIGVTPDPYTFSHEQNILFFNNIRIKRGDIKWKDDPFKVGQANGGVIPDEFAKQDPSELLSSRIRLFINGLVNNYETGLQDLLEFDHFSTRSYLTTIARFSPALVDYIETMTTAPAGSIGLLQTVLEELAFKYNNKPEFQSIKWKLIAIKMKKKLDEKLPKKVSFKFQHRVTSVKYDLTAGDQLAPLKVSGINDTNQEPVEFGTYSHVLFTIPPPCLRPIDLSTCQMDRFQRGALRQVSIGPSVKIGMRFDSPWWSENGLDIKGGQSSTDRMVRTVVYPSYGEGKSKTLIASYVWTQDSTNLGAIVTQSREELEKMEKNLNELDPKLSVELLQLGMLKCKKKRLLEQVVLKDLTEIHNLPDTINLKDKLIDTYSWDWATHINSMGAFGLFGPSQFSEFYTGLTRPCAGGRVHFAGEAISTIHGWVAGALESADRAVLQILWSPVQNSQDRTDKYKLFKEKCNPDLGVDDEKLDLLAKQMALSEELQFIEFEAFPGVHHKETPVIKFPEPK</sequence>
<dbReference type="Gene3D" id="3.90.660.10">
    <property type="match status" value="1"/>
</dbReference>
<dbReference type="InterPro" id="IPR036188">
    <property type="entry name" value="FAD/NAD-bd_sf"/>
</dbReference>
<dbReference type="SUPFAM" id="SSF51905">
    <property type="entry name" value="FAD/NAD(P)-binding domain"/>
    <property type="match status" value="1"/>
</dbReference>
<gene>
    <name evidence="2" type="ORF">CTheo_5921</name>
</gene>
<dbReference type="SUPFAM" id="SSF54373">
    <property type="entry name" value="FAD-linked reductases, C-terminal domain"/>
    <property type="match status" value="1"/>
</dbReference>
<keyword evidence="3" id="KW-1185">Reference proteome</keyword>
<dbReference type="PANTHER" id="PTHR10742:SF342">
    <property type="entry name" value="AMINE OXIDASE"/>
    <property type="match status" value="1"/>
</dbReference>
<protein>
    <submittedName>
        <fullName evidence="2">Bifunctional amine oxidase</fullName>
    </submittedName>
</protein>
<dbReference type="GO" id="GO:0001716">
    <property type="term" value="F:L-amino-acid oxidase activity"/>
    <property type="evidence" value="ECO:0007669"/>
    <property type="project" value="TreeGrafter"/>
</dbReference>
<dbReference type="Pfam" id="PF01593">
    <property type="entry name" value="Amino_oxidase"/>
    <property type="match status" value="2"/>
</dbReference>
<dbReference type="Proteomes" id="UP000383932">
    <property type="component" value="Unassembled WGS sequence"/>
</dbReference>
<name>A0A5N5QFX2_9AGAM</name>
<dbReference type="Gene3D" id="1.10.10.1620">
    <property type="match status" value="1"/>
</dbReference>
<evidence type="ECO:0000313" key="3">
    <source>
        <dbReference type="Proteomes" id="UP000383932"/>
    </source>
</evidence>
<dbReference type="EMBL" id="SSOP01000155">
    <property type="protein sequence ID" value="KAB5590640.1"/>
    <property type="molecule type" value="Genomic_DNA"/>
</dbReference>
<accession>A0A5N5QFX2</accession>